<organism evidence="2 3">
    <name type="scientific">Gossypium klotzschianum</name>
    <dbReference type="NCBI Taxonomy" id="34286"/>
    <lineage>
        <taxon>Eukaryota</taxon>
        <taxon>Viridiplantae</taxon>
        <taxon>Streptophyta</taxon>
        <taxon>Embryophyta</taxon>
        <taxon>Tracheophyta</taxon>
        <taxon>Spermatophyta</taxon>
        <taxon>Magnoliopsida</taxon>
        <taxon>eudicotyledons</taxon>
        <taxon>Gunneridae</taxon>
        <taxon>Pentapetalae</taxon>
        <taxon>rosids</taxon>
        <taxon>malvids</taxon>
        <taxon>Malvales</taxon>
        <taxon>Malvaceae</taxon>
        <taxon>Malvoideae</taxon>
        <taxon>Gossypium</taxon>
    </lineage>
</organism>
<feature type="compositionally biased region" description="Basic and acidic residues" evidence="1">
    <location>
        <begin position="185"/>
        <end position="194"/>
    </location>
</feature>
<dbReference type="SUPFAM" id="SSF57756">
    <property type="entry name" value="Retrovirus zinc finger-like domains"/>
    <property type="match status" value="1"/>
</dbReference>
<evidence type="ECO:0000313" key="3">
    <source>
        <dbReference type="Proteomes" id="UP000593573"/>
    </source>
</evidence>
<comment type="caution">
    <text evidence="2">The sequence shown here is derived from an EMBL/GenBank/DDBJ whole genome shotgun (WGS) entry which is preliminary data.</text>
</comment>
<evidence type="ECO:0008006" key="4">
    <source>
        <dbReference type="Google" id="ProtNLM"/>
    </source>
</evidence>
<feature type="non-terminal residue" evidence="2">
    <location>
        <position position="327"/>
    </location>
</feature>
<keyword evidence="3" id="KW-1185">Reference proteome</keyword>
<feature type="non-terminal residue" evidence="2">
    <location>
        <position position="1"/>
    </location>
</feature>
<evidence type="ECO:0000313" key="2">
    <source>
        <dbReference type="EMBL" id="MBA0669483.1"/>
    </source>
</evidence>
<dbReference type="InterPro" id="IPR036875">
    <property type="entry name" value="Znf_CCHC_sf"/>
</dbReference>
<reference evidence="2 3" key="1">
    <citation type="journal article" date="2019" name="Genome Biol. Evol.">
        <title>Insights into the evolution of the New World diploid cottons (Gossypium, subgenus Houzingenia) based on genome sequencing.</title>
        <authorList>
            <person name="Grover C.E."/>
            <person name="Arick M.A. 2nd"/>
            <person name="Thrash A."/>
            <person name="Conover J.L."/>
            <person name="Sanders W.S."/>
            <person name="Peterson D.G."/>
            <person name="Frelichowski J.E."/>
            <person name="Scheffler J.A."/>
            <person name="Scheffler B.E."/>
            <person name="Wendel J.F."/>
        </authorList>
    </citation>
    <scope>NUCLEOTIDE SEQUENCE [LARGE SCALE GENOMIC DNA]</scope>
    <source>
        <strain evidence="2">57</strain>
        <tissue evidence="2">Leaf</tissue>
    </source>
</reference>
<evidence type="ECO:0000256" key="1">
    <source>
        <dbReference type="SAM" id="MobiDB-lite"/>
    </source>
</evidence>
<dbReference type="EMBL" id="JABFAB010072618">
    <property type="protein sequence ID" value="MBA0669483.1"/>
    <property type="molecule type" value="Genomic_DNA"/>
</dbReference>
<name>A0A7J8W3M8_9ROSI</name>
<dbReference type="Proteomes" id="UP000593573">
    <property type="component" value="Unassembled WGS sequence"/>
</dbReference>
<protein>
    <recommendedName>
        <fullName evidence="4">CCHC-type domain-containing protein</fullName>
    </recommendedName>
</protein>
<proteinExistence type="predicted"/>
<dbReference type="GO" id="GO:0003676">
    <property type="term" value="F:nucleic acid binding"/>
    <property type="evidence" value="ECO:0007669"/>
    <property type="project" value="InterPro"/>
</dbReference>
<dbReference type="OrthoDB" id="1749397at2759"/>
<accession>A0A7J8W3M8</accession>
<feature type="region of interest" description="Disordered" evidence="1">
    <location>
        <begin position="1"/>
        <end position="20"/>
    </location>
</feature>
<gene>
    <name evidence="2" type="ORF">Goklo_025150</name>
</gene>
<sequence length="327" mass="36283">NESENHRSFDNAVPADGSSGPGYGLHEFVLGTVSIPPQFVADTEGNLVPNPDFLFRKQQDKLLASWLLSTICDEILTLTVSTLRHSLYYQKKGQLTMKEYLATIKSLCDTLTAAGNDVSEQEQISIILAGLPVEFESIRIVASAIKVPLDLLPEMLTDCEARQQKLLSNVSFQANLVQQHGNTDDIISKSDRGARTSYRSNGRFSRGRGRGRKFSHTKIQCQLCGRVGHTIQKCYYHFDENFEGVSDQPMQVHCHQFQDGRYIAVAAPFETAIAENSGVKRSHTDSGGSRLQFNGFSAYSLSMVGSILPGPVELYNRRETAGQWDMP</sequence>
<feature type="region of interest" description="Disordered" evidence="1">
    <location>
        <begin position="185"/>
        <end position="211"/>
    </location>
</feature>
<dbReference type="PANTHER" id="PTHR47481:SF10">
    <property type="entry name" value="COPIA-LIKE POLYPROTEIN_RETROTRANSPOSON"/>
    <property type="match status" value="1"/>
</dbReference>
<dbReference type="AlphaFoldDB" id="A0A7J8W3M8"/>
<dbReference type="GO" id="GO:0008270">
    <property type="term" value="F:zinc ion binding"/>
    <property type="evidence" value="ECO:0007669"/>
    <property type="project" value="InterPro"/>
</dbReference>
<dbReference type="PANTHER" id="PTHR47481">
    <property type="match status" value="1"/>
</dbReference>